<evidence type="ECO:0000313" key="2">
    <source>
        <dbReference type="Proteomes" id="UP001054945"/>
    </source>
</evidence>
<accession>A0AAV4Q5F4</accession>
<protein>
    <submittedName>
        <fullName evidence="1">Uncharacterized protein</fullName>
    </submittedName>
</protein>
<name>A0AAV4Q5F4_CAEEX</name>
<organism evidence="1 2">
    <name type="scientific">Caerostris extrusa</name>
    <name type="common">Bark spider</name>
    <name type="synonym">Caerostris bankana</name>
    <dbReference type="NCBI Taxonomy" id="172846"/>
    <lineage>
        <taxon>Eukaryota</taxon>
        <taxon>Metazoa</taxon>
        <taxon>Ecdysozoa</taxon>
        <taxon>Arthropoda</taxon>
        <taxon>Chelicerata</taxon>
        <taxon>Arachnida</taxon>
        <taxon>Araneae</taxon>
        <taxon>Araneomorphae</taxon>
        <taxon>Entelegynae</taxon>
        <taxon>Araneoidea</taxon>
        <taxon>Araneidae</taxon>
        <taxon>Caerostris</taxon>
    </lineage>
</organism>
<gene>
    <name evidence="1" type="ORF">CEXT_357661</name>
</gene>
<sequence length="68" mass="7723">MRLEDSPATQHVVQFYLTPICHYALSDMEFGAQRMESKYGKELLSHAVKKIENIDSNEYTPQVAYAGA</sequence>
<evidence type="ECO:0000313" key="1">
    <source>
        <dbReference type="EMBL" id="GIY03230.1"/>
    </source>
</evidence>
<keyword evidence="2" id="KW-1185">Reference proteome</keyword>
<dbReference type="EMBL" id="BPLR01005557">
    <property type="protein sequence ID" value="GIY03230.1"/>
    <property type="molecule type" value="Genomic_DNA"/>
</dbReference>
<comment type="caution">
    <text evidence="1">The sequence shown here is derived from an EMBL/GenBank/DDBJ whole genome shotgun (WGS) entry which is preliminary data.</text>
</comment>
<dbReference type="Proteomes" id="UP001054945">
    <property type="component" value="Unassembled WGS sequence"/>
</dbReference>
<proteinExistence type="predicted"/>
<dbReference type="AlphaFoldDB" id="A0AAV4Q5F4"/>
<reference evidence="1 2" key="1">
    <citation type="submission" date="2021-06" db="EMBL/GenBank/DDBJ databases">
        <title>Caerostris extrusa draft genome.</title>
        <authorList>
            <person name="Kono N."/>
            <person name="Arakawa K."/>
        </authorList>
    </citation>
    <scope>NUCLEOTIDE SEQUENCE [LARGE SCALE GENOMIC DNA]</scope>
</reference>